<comment type="caution">
    <text evidence="1">The sequence shown here is derived from an EMBL/GenBank/DDBJ whole genome shotgun (WGS) entry which is preliminary data.</text>
</comment>
<dbReference type="Proteomes" id="UP000315496">
    <property type="component" value="Chromosome 2"/>
</dbReference>
<dbReference type="VEuPathDB" id="GiardiaDB:GMRT_12529"/>
<evidence type="ECO:0000313" key="2">
    <source>
        <dbReference type="Proteomes" id="UP000315496"/>
    </source>
</evidence>
<proteinExistence type="predicted"/>
<protein>
    <submittedName>
        <fullName evidence="1">Uncharacterized protein</fullName>
    </submittedName>
</protein>
<name>A0A4Z1T5J2_GIAMU</name>
<sequence>MSGSSYRIDVLLTDKDIRSCVLTSHNDLYVLKGPGTLVRYALTLGHCALYRGSTTFTDGVISYVVYPEINMGLVHAGKTIHVLNVDTFQSVPISFLTGVISLVPHFSGYEPVYVRFPDSTQASNLPQGQRKLYYVPISTKPGHLQRALSQAHRPVLQHEHEHGLIDFIVIHERTGKGHAKCVSLVVCKSTELVKAFPLPVSSLPYQTLPIPYSDLAALHHPCTCNPLTFKFDCETQLKGIELVQLDLSETCDRYAWIGESLVLAEKCHIKGSLIYYALDIRKLVYLLALIEHATTVTESSNSLDGSIAKNTYMYLKPYVFTELAELPLKDYVDSDDSLLLIRPSYVDAGLKSALMNEINLRIENHEYMDRRFCRDYRSGTTMYSYSWPTAGHAVHCARTQTSAKHEVTPPQLVKQQDLTFLDDRDMHNRIAWTQTADILSRVNSSTSNLSRQGEGDTVISGNCTIRRLSDFPRICFQLLRDANNMISSQVLFSGGILEPKKLPSARSSPLITLASATSKHALNEVTANEVTDADKQKLQAPELFKYVQHLSRGLYNSLLLGAPVASLESITGKNSILDDSDMASMEYERDLKYCGAYLPLPVILRIHVGHDNYVFINTEINHIVPDPNENDHYAERYNGQGQENLFAYGPLYKLAVPRRDLLTLSTTSLQLVRLIRSADMGIRTPEMTDPLGSLTPTVVGRPFMPLAIIPAHFTGNTLIYGLSKMYYGEQNTLPCDTPVFYIVTANSVLLLRRSSLFTSLLDDLRGEKKTVTELVVTIENKLSRPLSERFDMSQRDWTLCWVVLGALRLSQRDFSRAAFAFVNARLLSPILTIYIMLHGLTIRDLAGNDLKPFYHTFQALKEMGSTFGCFQEVLDMDPSTPVDELFRRLYDFMDALSMNGDYIRLPPSLEPAQLLASLHIEEFPGSVDDRLDACLLYLKIVLDPTGEWNLALHGLCRDVDEEKVPLAEHLVNECIEVRNGHKHKHPVPTAIGEFHISHPAPVHEAVALVLRSLMLILLLRPAFHVAPKDQLLLLRTSLNPGDPFYPLVSSREVSMDRLSNNSDVYASAIGLLTILRRPEVALALLRAYLDVFVTMEEGELELVDDQTQDLVEALLCTYLSLAQSTPIPTNGEPLVPEAELARFLDFYTLSLRPQEVLPLVLQSFAYLAEFYPRICLRFLKREVSGSDYLSHLLKLEVASGYLSRCYEPVSSDVIEHIVHTLPLEMVLEYIGAGKQHEYFEASLMHVLLNVVASCALSALRRRTTGLSVIENSYISTKAAHFIRDGLMAPALRHEREANDFLQLHQLLETLDAIVRIDSLFSDAQLQACLLLNRVGLVLDRLMGQSFPGSEQTLTDLVLRYERKDPEITPYSTRQPRPTSENPYPIDRKAFAAAIEWCLTATSQERDDDLAAARTLMEDCFSYQLSLLENITLGDVEMARVRRSPVALIHSVLVRLCLLHNQGLITHGDFAYCFTTLIDGREACKRGTSGLVCAYLSGEVLKMIPQEFPMKYLVGFLTNTIAESGTVTSLLDANLMTLQSRQQQVMEDLERCRGGRLVVNAFSQCKICGALINPALAASLVFLPDGAGKIFPAHPDCYKG</sequence>
<gene>
    <name evidence="1" type="ORF">GMRT_12529</name>
</gene>
<keyword evidence="2" id="KW-1185">Reference proteome</keyword>
<organism evidence="1 2">
    <name type="scientific">Giardia muris</name>
    <dbReference type="NCBI Taxonomy" id="5742"/>
    <lineage>
        <taxon>Eukaryota</taxon>
        <taxon>Metamonada</taxon>
        <taxon>Diplomonadida</taxon>
        <taxon>Hexamitidae</taxon>
        <taxon>Giardiinae</taxon>
        <taxon>Giardia</taxon>
    </lineage>
</organism>
<reference evidence="1 2" key="1">
    <citation type="submission" date="2019-05" db="EMBL/GenBank/DDBJ databases">
        <title>The compact genome of Giardia muris reveals important steps in the evolution of intestinal protozoan parasites.</title>
        <authorList>
            <person name="Xu F."/>
            <person name="Jimenez-Gonzalez A."/>
            <person name="Einarsson E."/>
            <person name="Astvaldsson A."/>
            <person name="Peirasmaki D."/>
            <person name="Eckmann L."/>
            <person name="Andersson J.O."/>
            <person name="Svard S.G."/>
            <person name="Jerlstrom-Hultqvist J."/>
        </authorList>
    </citation>
    <scope>NUCLEOTIDE SEQUENCE [LARGE SCALE GENOMIC DNA]</scope>
    <source>
        <strain evidence="1 2">Roberts-Thomson</strain>
    </source>
</reference>
<evidence type="ECO:0000313" key="1">
    <source>
        <dbReference type="EMBL" id="TNJ28397.1"/>
    </source>
</evidence>
<accession>A0A4Z1T5J2</accession>
<dbReference type="EMBL" id="VDLU01000002">
    <property type="protein sequence ID" value="TNJ28397.1"/>
    <property type="molecule type" value="Genomic_DNA"/>
</dbReference>
<dbReference type="OrthoDB" id="9999821at2759"/>